<dbReference type="EMBL" id="JAICCE010000022">
    <property type="protein sequence ID" value="KAG9261612.1"/>
    <property type="molecule type" value="Genomic_DNA"/>
</dbReference>
<comment type="subcellular location">
    <subcellularLocation>
        <location evidence="1">Secreted</location>
    </subcellularLocation>
</comment>
<dbReference type="PRINTS" id="PR00263">
    <property type="entry name" value="HBGFFGF"/>
</dbReference>
<comment type="similarity">
    <text evidence="2 5">Belongs to the heparin-binding growth factors family.</text>
</comment>
<dbReference type="Gene3D" id="2.80.10.50">
    <property type="match status" value="1"/>
</dbReference>
<dbReference type="Ensembl" id="ENSAMXT00005016196.1">
    <property type="protein sequence ID" value="ENSAMXP00005014623.1"/>
    <property type="gene ID" value="ENSAMXG00005007789.1"/>
</dbReference>
<dbReference type="FunFam" id="2.80.10.50:FF:000004">
    <property type="entry name" value="Fibroblast growth factor"/>
    <property type="match status" value="1"/>
</dbReference>
<evidence type="ECO:0000256" key="4">
    <source>
        <dbReference type="ARBA" id="ARBA00023030"/>
    </source>
</evidence>
<dbReference type="GO" id="GO:0008083">
    <property type="term" value="F:growth factor activity"/>
    <property type="evidence" value="ECO:0007669"/>
    <property type="project" value="UniProtKB-KW"/>
</dbReference>
<evidence type="ECO:0000313" key="9">
    <source>
        <dbReference type="Proteomes" id="UP000752171"/>
    </source>
</evidence>
<dbReference type="GO" id="GO:0005576">
    <property type="term" value="C:extracellular region"/>
    <property type="evidence" value="ECO:0007669"/>
    <property type="project" value="UniProtKB-SubCell"/>
</dbReference>
<organism evidence="7 8">
    <name type="scientific">Astyanax mexicanus</name>
    <name type="common">Blind cave fish</name>
    <name type="synonym">Astyanax fasciatus mexicanus</name>
    <dbReference type="NCBI Taxonomy" id="7994"/>
    <lineage>
        <taxon>Eukaryota</taxon>
        <taxon>Metazoa</taxon>
        <taxon>Chordata</taxon>
        <taxon>Craniata</taxon>
        <taxon>Vertebrata</taxon>
        <taxon>Euteleostomi</taxon>
        <taxon>Actinopterygii</taxon>
        <taxon>Neopterygii</taxon>
        <taxon>Teleostei</taxon>
        <taxon>Ostariophysi</taxon>
        <taxon>Characiformes</taxon>
        <taxon>Characoidei</taxon>
        <taxon>Acestrorhamphidae</taxon>
        <taxon>Acestrorhamphinae</taxon>
        <taxon>Astyanax</taxon>
    </lineage>
</organism>
<dbReference type="OrthoDB" id="10008525at2759"/>
<evidence type="ECO:0000313" key="6">
    <source>
        <dbReference type="EMBL" id="KAG9261612.1"/>
    </source>
</evidence>
<dbReference type="InterPro" id="IPR008996">
    <property type="entry name" value="IL1/FGF"/>
</dbReference>
<dbReference type="OMA" id="RNYGVNC"/>
<evidence type="ECO:0000313" key="7">
    <source>
        <dbReference type="Ensembl" id="ENSAMXP00005014623.1"/>
    </source>
</evidence>
<dbReference type="RefSeq" id="XP_007239138.1">
    <property type="nucleotide sequence ID" value="XM_007239076.4"/>
</dbReference>
<keyword evidence="4" id="KW-0339">Growth factor</keyword>
<protein>
    <recommendedName>
        <fullName evidence="5">Fibroblast growth factor</fullName>
        <shortName evidence="5">FGF</shortName>
    </recommendedName>
</protein>
<dbReference type="SUPFAM" id="SSF50353">
    <property type="entry name" value="Cytokine"/>
    <property type="match status" value="1"/>
</dbReference>
<gene>
    <name evidence="7" type="primary">fgf10b</name>
    <name evidence="6" type="synonym">FGF10</name>
    <name evidence="6" type="ORF">AMEX_G25192</name>
</gene>
<keyword evidence="3" id="KW-0964">Secreted</keyword>
<dbReference type="Proteomes" id="UP000694621">
    <property type="component" value="Unplaced"/>
</dbReference>
<dbReference type="SMART" id="SM00442">
    <property type="entry name" value="FGF"/>
    <property type="match status" value="1"/>
</dbReference>
<keyword evidence="5" id="KW-0732">Signal</keyword>
<dbReference type="KEGG" id="amex:103046526"/>
<evidence type="ECO:0000256" key="2">
    <source>
        <dbReference type="ARBA" id="ARBA00007936"/>
    </source>
</evidence>
<dbReference type="Proteomes" id="UP000752171">
    <property type="component" value="Unassembled WGS sequence"/>
</dbReference>
<accession>A0A8B9HLX6</accession>
<dbReference type="Pfam" id="PF00167">
    <property type="entry name" value="FGF"/>
    <property type="match status" value="1"/>
</dbReference>
<sequence>MAACARSRCVLRALAALWLLLLLVSAAARRDALALNGGGNRRHARSYEHLQGDTRQRKLFNYQRMFLRIDNSGRVNGTRSRTDPHCILEITSVDVGVVAIRGLSSNYYLAISKKGEVYGEREYGVNCRLKERIEENGYNTYSSAQWRNRRRAMFVGLSANGRPMRGRKTRRKNTATHFLPILV</sequence>
<evidence type="ECO:0000256" key="1">
    <source>
        <dbReference type="ARBA" id="ARBA00004613"/>
    </source>
</evidence>
<dbReference type="PANTHER" id="PTHR11486">
    <property type="entry name" value="FIBROBLAST GROWTH FACTOR"/>
    <property type="match status" value="1"/>
</dbReference>
<evidence type="ECO:0000256" key="3">
    <source>
        <dbReference type="ARBA" id="ARBA00022525"/>
    </source>
</evidence>
<dbReference type="InterPro" id="IPR002209">
    <property type="entry name" value="Fibroblast_GF_fam"/>
</dbReference>
<feature type="signal peptide" evidence="5">
    <location>
        <begin position="1"/>
        <end position="28"/>
    </location>
</feature>
<evidence type="ECO:0000313" key="8">
    <source>
        <dbReference type="Proteomes" id="UP000694621"/>
    </source>
</evidence>
<feature type="chain" id="PRO_5044519984" description="Fibroblast growth factor" evidence="5">
    <location>
        <begin position="29"/>
        <end position="183"/>
    </location>
</feature>
<dbReference type="PRINTS" id="PR00262">
    <property type="entry name" value="IL1HBGF"/>
</dbReference>
<dbReference type="GeneID" id="103046526"/>
<evidence type="ECO:0000256" key="5">
    <source>
        <dbReference type="RuleBase" id="RU049442"/>
    </source>
</evidence>
<dbReference type="AlphaFoldDB" id="A0A8B9HLX6"/>
<proteinExistence type="inferred from homology"/>
<name>A0A8B9HLX6_ASTMX</name>
<reference evidence="7" key="2">
    <citation type="submission" date="2025-05" db="UniProtKB">
        <authorList>
            <consortium name="Ensembl"/>
        </authorList>
    </citation>
    <scope>IDENTIFICATION</scope>
</reference>
<reference evidence="6 9" key="1">
    <citation type="submission" date="2021-07" db="EMBL/GenBank/DDBJ databases">
        <authorList>
            <person name="Imarazene B."/>
            <person name="Zahm M."/>
            <person name="Klopp C."/>
            <person name="Cabau C."/>
            <person name="Beille S."/>
            <person name="Jouanno E."/>
            <person name="Castinel A."/>
            <person name="Lluch J."/>
            <person name="Gil L."/>
            <person name="Kuchtly C."/>
            <person name="Lopez Roques C."/>
            <person name="Donnadieu C."/>
            <person name="Parrinello H."/>
            <person name="Journot L."/>
            <person name="Du K."/>
            <person name="Schartl M."/>
            <person name="Retaux S."/>
            <person name="Guiguen Y."/>
        </authorList>
    </citation>
    <scope>NUCLEOTIDE SEQUENCE [LARGE SCALE GENOMIC DNA]</scope>
    <source>
        <strain evidence="6">Pach_M1</strain>
        <tissue evidence="6">Testis</tissue>
    </source>
</reference>